<name>A0A6C2YL49_9BACT</name>
<evidence type="ECO:0000256" key="4">
    <source>
        <dbReference type="ARBA" id="ARBA00022833"/>
    </source>
</evidence>
<evidence type="ECO:0000256" key="3">
    <source>
        <dbReference type="ARBA" id="ARBA00022801"/>
    </source>
</evidence>
<keyword evidence="9" id="KW-1185">Reference proteome</keyword>
<organism evidence="8">
    <name type="scientific">Tuwongella immobilis</name>
    <dbReference type="NCBI Taxonomy" id="692036"/>
    <lineage>
        <taxon>Bacteria</taxon>
        <taxon>Pseudomonadati</taxon>
        <taxon>Planctomycetota</taxon>
        <taxon>Planctomycetia</taxon>
        <taxon>Gemmatales</taxon>
        <taxon>Gemmataceae</taxon>
        <taxon>Tuwongella</taxon>
    </lineage>
</organism>
<evidence type="ECO:0000256" key="1">
    <source>
        <dbReference type="ARBA" id="ARBA00022670"/>
    </source>
</evidence>
<keyword evidence="2" id="KW-0479">Metal-binding</keyword>
<dbReference type="EMBL" id="LR586016">
    <property type="protein sequence ID" value="VIP02031.1"/>
    <property type="molecule type" value="Genomic_DNA"/>
</dbReference>
<keyword evidence="1" id="KW-0645">Protease</keyword>
<keyword evidence="4" id="KW-0862">Zinc</keyword>
<dbReference type="GO" id="GO:0008237">
    <property type="term" value="F:metallopeptidase activity"/>
    <property type="evidence" value="ECO:0007669"/>
    <property type="project" value="UniProtKB-KW"/>
</dbReference>
<evidence type="ECO:0000256" key="5">
    <source>
        <dbReference type="ARBA" id="ARBA00023049"/>
    </source>
</evidence>
<feature type="region of interest" description="Disordered" evidence="6">
    <location>
        <begin position="28"/>
        <end position="69"/>
    </location>
</feature>
<dbReference type="AlphaFoldDB" id="A0A6C2YL49"/>
<proteinExistence type="predicted"/>
<feature type="compositionally biased region" description="Basic and acidic residues" evidence="6">
    <location>
        <begin position="60"/>
        <end position="69"/>
    </location>
</feature>
<dbReference type="SUPFAM" id="SSF102712">
    <property type="entry name" value="JAB1/MPN domain"/>
    <property type="match status" value="1"/>
</dbReference>
<dbReference type="Pfam" id="PF14464">
    <property type="entry name" value="Prok-JAB"/>
    <property type="match status" value="1"/>
</dbReference>
<dbReference type="GO" id="GO:0046872">
    <property type="term" value="F:metal ion binding"/>
    <property type="evidence" value="ECO:0007669"/>
    <property type="project" value="UniProtKB-KW"/>
</dbReference>
<dbReference type="KEGG" id="tim:GMBLW1_19290"/>
<keyword evidence="3" id="KW-0378">Hydrolase</keyword>
<keyword evidence="5" id="KW-0482">Metalloprotease</keyword>
<evidence type="ECO:0000313" key="9">
    <source>
        <dbReference type="Proteomes" id="UP000464378"/>
    </source>
</evidence>
<dbReference type="Gene3D" id="3.40.140.10">
    <property type="entry name" value="Cytidine Deaminase, domain 2"/>
    <property type="match status" value="1"/>
</dbReference>
<evidence type="ECO:0000259" key="7">
    <source>
        <dbReference type="Pfam" id="PF14464"/>
    </source>
</evidence>
<reference evidence="8" key="1">
    <citation type="submission" date="2019-04" db="EMBL/GenBank/DDBJ databases">
        <authorList>
            <consortium name="Science for Life Laboratories"/>
        </authorList>
    </citation>
    <scope>NUCLEOTIDE SEQUENCE</scope>
    <source>
        <strain evidence="8">MBLW1</strain>
    </source>
</reference>
<dbReference type="EMBL" id="LR593887">
    <property type="protein sequence ID" value="VTS00180.1"/>
    <property type="molecule type" value="Genomic_DNA"/>
</dbReference>
<dbReference type="GO" id="GO:0006508">
    <property type="term" value="P:proteolysis"/>
    <property type="evidence" value="ECO:0007669"/>
    <property type="project" value="UniProtKB-KW"/>
</dbReference>
<dbReference type="InParanoid" id="A0A6C2YL49"/>
<protein>
    <recommendedName>
        <fullName evidence="7">JAB domain-containing protein</fullName>
    </recommendedName>
</protein>
<dbReference type="InterPro" id="IPR028090">
    <property type="entry name" value="JAB_dom_prok"/>
</dbReference>
<feature type="domain" description="JAB" evidence="7">
    <location>
        <begin position="89"/>
        <end position="185"/>
    </location>
</feature>
<gene>
    <name evidence="8" type="ORF">GMBLW1_19290</name>
</gene>
<evidence type="ECO:0000256" key="2">
    <source>
        <dbReference type="ARBA" id="ARBA00022723"/>
    </source>
</evidence>
<sequence length="353" mass="39698">MAGSGNRWPNIRAWMDAIVRGWHRLRSNERNRPLPPEPMLTSADSAPAPPAEIAPASADAKGDSRPKSSELRRLTRVELTFQVVDLLFREYQSHRESRRGNEELGWLLLGERGEDWARVTATLPAGEYREASAVHIRMNADGQVLGHRILSQSVPNLTLLGIAHTHPGSLRVPSGGDYAGDSVWVRRLVGQEGIFAIGTADGKSDPRPDEFPDGDAERPGDADIRWHWYKLAHGDAHYSDLPITIVDGNDAAAHLRPVWPIIERYAVRLDRLARQLSRVRFEIPEIDESSEQTPLLKVEVTLPERNSYLWVVMDGQNIQYFWVRDGKILQPNLEEPAPDCGVYRMLAELANRP</sequence>
<accession>A0A6C2YL49</accession>
<dbReference type="Proteomes" id="UP000464378">
    <property type="component" value="Chromosome"/>
</dbReference>
<evidence type="ECO:0000256" key="6">
    <source>
        <dbReference type="SAM" id="MobiDB-lite"/>
    </source>
</evidence>
<evidence type="ECO:0000313" key="8">
    <source>
        <dbReference type="EMBL" id="VIP02031.1"/>
    </source>
</evidence>